<organism evidence="1 2">
    <name type="scientific">Canavalia gladiata</name>
    <name type="common">Sword bean</name>
    <name type="synonym">Dolichos gladiatus</name>
    <dbReference type="NCBI Taxonomy" id="3824"/>
    <lineage>
        <taxon>Eukaryota</taxon>
        <taxon>Viridiplantae</taxon>
        <taxon>Streptophyta</taxon>
        <taxon>Embryophyta</taxon>
        <taxon>Tracheophyta</taxon>
        <taxon>Spermatophyta</taxon>
        <taxon>Magnoliopsida</taxon>
        <taxon>eudicotyledons</taxon>
        <taxon>Gunneridae</taxon>
        <taxon>Pentapetalae</taxon>
        <taxon>rosids</taxon>
        <taxon>fabids</taxon>
        <taxon>Fabales</taxon>
        <taxon>Fabaceae</taxon>
        <taxon>Papilionoideae</taxon>
        <taxon>50 kb inversion clade</taxon>
        <taxon>NPAAA clade</taxon>
        <taxon>indigoferoid/millettioid clade</taxon>
        <taxon>Phaseoleae</taxon>
        <taxon>Canavalia</taxon>
    </lineage>
</organism>
<gene>
    <name evidence="1" type="ORF">VNO77_34461</name>
</gene>
<proteinExistence type="predicted"/>
<evidence type="ECO:0000313" key="2">
    <source>
        <dbReference type="Proteomes" id="UP001367508"/>
    </source>
</evidence>
<sequence length="203" mass="23618">MGLWGQCHSCFEILVCDHGATSFVLPSCRGLAARVNWPNAMVLKMVRSRVARQLGSIFEALRLAYWHMPKQENCRFLGHWCSRLLHGSQSWPWAASHSVLMQFSSRLYLKGFDMLYQYLTSIPRVERKCVDKDHLIDASDKTPTLQYYYCRTKLCPYVMALLLIRESSLDLLLIEEWRQEPREPRLINLPRASMPLSFCTPTC</sequence>
<protein>
    <submittedName>
        <fullName evidence="1">Uncharacterized protein</fullName>
    </submittedName>
</protein>
<evidence type="ECO:0000313" key="1">
    <source>
        <dbReference type="EMBL" id="KAK7315879.1"/>
    </source>
</evidence>
<name>A0AAN9KHK5_CANGL</name>
<dbReference type="Proteomes" id="UP001367508">
    <property type="component" value="Unassembled WGS sequence"/>
</dbReference>
<keyword evidence="2" id="KW-1185">Reference proteome</keyword>
<dbReference type="AlphaFoldDB" id="A0AAN9KHK5"/>
<reference evidence="1 2" key="1">
    <citation type="submission" date="2024-01" db="EMBL/GenBank/DDBJ databases">
        <title>The genomes of 5 underutilized Papilionoideae crops provide insights into root nodulation and disease resistanc.</title>
        <authorList>
            <person name="Jiang F."/>
        </authorList>
    </citation>
    <scope>NUCLEOTIDE SEQUENCE [LARGE SCALE GENOMIC DNA]</scope>
    <source>
        <strain evidence="1">LVBAO_FW01</strain>
        <tissue evidence="1">Leaves</tissue>
    </source>
</reference>
<dbReference type="EMBL" id="JAYMYQ010000008">
    <property type="protein sequence ID" value="KAK7315879.1"/>
    <property type="molecule type" value="Genomic_DNA"/>
</dbReference>
<accession>A0AAN9KHK5</accession>
<comment type="caution">
    <text evidence="1">The sequence shown here is derived from an EMBL/GenBank/DDBJ whole genome shotgun (WGS) entry which is preliminary data.</text>
</comment>